<evidence type="ECO:0000256" key="1">
    <source>
        <dbReference type="ARBA" id="ARBA00000085"/>
    </source>
</evidence>
<dbReference type="Gene3D" id="3.30.565.10">
    <property type="entry name" value="Histidine kinase-like ATPase, C-terminal domain"/>
    <property type="match status" value="1"/>
</dbReference>
<dbReference type="PATRIC" id="fig|380242.3.peg.1644"/>
<dbReference type="FunFam" id="3.30.565.10:FF:000023">
    <property type="entry name" value="PAS domain-containing sensor histidine kinase"/>
    <property type="match status" value="1"/>
</dbReference>
<keyword evidence="4 16" id="KW-0813">Transport</keyword>
<sequence length="680" mass="74078">MENIQININHIWVMTAACMVFFMQLGFTSYEAGFAQSKNAISVSIKNLMVTLVASLTFYICGFGLMFGNSYTGWVGADHFFALGVMSHQDNLGYSFFFFQLVFAATAATIMTGAISERSNFFSNVVGVVFVTGIIYPVFGHWAWGHLFCPEQLGWLRGLGFIDFAGSTVVHSVGGWFAMAGAITVGPRIGKYNPDGSSNQMGLHNIPLVTIGTFFLWFGWFGFNGGSLLRASGDIGLVITNTNMAPAAAGVSAMIFNYIKEKKLDAGKLFTAILAGLVAVTAGSNMIQPDGAVCIGVIAGIVSILAQDFIEKVMKIDDPVAAIAVHGVGGVIGTLCVAPFADKSYLLVENGNRLHQLGVQAIGVGVAFAWSFGLGMLFFWCLKKVIGIRVSQEEERRGLNIAEYEDVVSWLDFMRITRLQDMNVVLEKRVAERTEDLQKANVALEKANKLKSEFLATMSHELRTPLNAIIGFAEVLRDEVSGSLNADQKDFVSDIHSSGQHLLNMINGILDLSKIEAGKLELQYEVFSVEETIHEVLDAIAGSFHKKGIRVRTCIHEDIPPITADKAKIKQVLYNLLSNAFKFTPDNGRVSINAKLINQHIQIAVSDTGIGIRQEDMDKLFKVFHQVDSSFSRRYEGTGLGLILAKRLVELHGGKIGVKSLFGKGSTFIVTLPVKSCASV</sequence>
<reference evidence="18 19" key="1">
    <citation type="journal article" date="2013" name="BMC Microbiol.">
        <title>Identification of the type II cytochrome c maturation pathway in anammox bacteria by comparative genomics.</title>
        <authorList>
            <person name="Ferousi C."/>
            <person name="Speth D.R."/>
            <person name="Reimann J."/>
            <person name="Op den Camp H.J."/>
            <person name="Allen J.W."/>
            <person name="Keltjens J.T."/>
            <person name="Jetten M.S."/>
        </authorList>
    </citation>
    <scope>NUCLEOTIDE SEQUENCE [LARGE SCALE GENOMIC DNA]</scope>
    <source>
        <strain evidence="18">RU1</strain>
    </source>
</reference>
<evidence type="ECO:0000313" key="19">
    <source>
        <dbReference type="Proteomes" id="UP000034954"/>
    </source>
</evidence>
<feature type="transmembrane region" description="Helical" evidence="16">
    <location>
        <begin position="92"/>
        <end position="114"/>
    </location>
</feature>
<dbReference type="NCBIfam" id="TIGR00836">
    <property type="entry name" value="amt"/>
    <property type="match status" value="1"/>
</dbReference>
<keyword evidence="11" id="KW-0067">ATP-binding</keyword>
<evidence type="ECO:0000256" key="12">
    <source>
        <dbReference type="ARBA" id="ARBA00022989"/>
    </source>
</evidence>
<dbReference type="InterPro" id="IPR036097">
    <property type="entry name" value="HisK_dim/P_sf"/>
</dbReference>
<dbReference type="GO" id="GO:0005524">
    <property type="term" value="F:ATP binding"/>
    <property type="evidence" value="ECO:0007669"/>
    <property type="project" value="UniProtKB-KW"/>
</dbReference>
<dbReference type="PANTHER" id="PTHR11730">
    <property type="entry name" value="AMMONIUM TRANSPORTER"/>
    <property type="match status" value="1"/>
</dbReference>
<dbReference type="EMBL" id="LAQJ01000139">
    <property type="protein sequence ID" value="KKO19937.1"/>
    <property type="molecule type" value="Genomic_DNA"/>
</dbReference>
<dbReference type="GO" id="GO:0097272">
    <property type="term" value="P:ammonium homeostasis"/>
    <property type="evidence" value="ECO:0007669"/>
    <property type="project" value="TreeGrafter"/>
</dbReference>
<comment type="catalytic activity">
    <reaction evidence="1">
        <text>ATP + protein L-histidine = ADP + protein N-phospho-L-histidine.</text>
        <dbReference type="EC" id="2.7.13.3"/>
    </reaction>
</comment>
<evidence type="ECO:0000259" key="17">
    <source>
        <dbReference type="PROSITE" id="PS50109"/>
    </source>
</evidence>
<evidence type="ECO:0000256" key="16">
    <source>
        <dbReference type="RuleBase" id="RU362002"/>
    </source>
</evidence>
<keyword evidence="19" id="KW-1185">Reference proteome</keyword>
<dbReference type="InterPro" id="IPR036890">
    <property type="entry name" value="HATPase_C_sf"/>
</dbReference>
<dbReference type="PANTHER" id="PTHR11730:SF6">
    <property type="entry name" value="AMMONIUM TRANSPORTER"/>
    <property type="match status" value="1"/>
</dbReference>
<evidence type="ECO:0000256" key="5">
    <source>
        <dbReference type="ARBA" id="ARBA00022475"/>
    </source>
</evidence>
<evidence type="ECO:0000256" key="4">
    <source>
        <dbReference type="ARBA" id="ARBA00022448"/>
    </source>
</evidence>
<evidence type="ECO:0000256" key="15">
    <source>
        <dbReference type="ARBA" id="ARBA00023177"/>
    </source>
</evidence>
<gene>
    <name evidence="18" type="ORF">BROFUL_01329</name>
</gene>
<feature type="domain" description="Histidine kinase" evidence="17">
    <location>
        <begin position="457"/>
        <end position="676"/>
    </location>
</feature>
<protein>
    <recommendedName>
        <fullName evidence="16">Ammonium transporter</fullName>
    </recommendedName>
</protein>
<evidence type="ECO:0000313" key="18">
    <source>
        <dbReference type="EMBL" id="KKO19937.1"/>
    </source>
</evidence>
<feature type="transmembrane region" description="Helical" evidence="16">
    <location>
        <begin position="6"/>
        <end position="27"/>
    </location>
</feature>
<feature type="transmembrane region" description="Helical" evidence="16">
    <location>
        <begin position="322"/>
        <end position="341"/>
    </location>
</feature>
<organism evidence="18 19">
    <name type="scientific">Candidatus Brocadia fulgida</name>
    <dbReference type="NCBI Taxonomy" id="380242"/>
    <lineage>
        <taxon>Bacteria</taxon>
        <taxon>Pseudomonadati</taxon>
        <taxon>Planctomycetota</taxon>
        <taxon>Candidatus Brocadiia</taxon>
        <taxon>Candidatus Brocadiales</taxon>
        <taxon>Candidatus Brocadiaceae</taxon>
        <taxon>Candidatus Brocadia</taxon>
    </lineage>
</organism>
<keyword evidence="9" id="KW-0547">Nucleotide-binding</keyword>
<evidence type="ECO:0000256" key="2">
    <source>
        <dbReference type="ARBA" id="ARBA00004141"/>
    </source>
</evidence>
<comment type="subcellular location">
    <subcellularLocation>
        <location evidence="16">Cell membrane</location>
        <topology evidence="16">Multi-pass membrane protein</topology>
    </subcellularLocation>
    <subcellularLocation>
        <location evidence="2">Membrane</location>
        <topology evidence="2">Multi-pass membrane protein</topology>
    </subcellularLocation>
</comment>
<dbReference type="SMART" id="SM00387">
    <property type="entry name" value="HATPase_c"/>
    <property type="match status" value="1"/>
</dbReference>
<dbReference type="PROSITE" id="PS50109">
    <property type="entry name" value="HIS_KIN"/>
    <property type="match status" value="1"/>
</dbReference>
<dbReference type="InterPro" id="IPR024041">
    <property type="entry name" value="NH4_transpt_AmtB-like_dom"/>
</dbReference>
<dbReference type="PRINTS" id="PR00344">
    <property type="entry name" value="BCTRLSENSOR"/>
</dbReference>
<dbReference type="Gene3D" id="1.10.3430.10">
    <property type="entry name" value="Ammonium transporter AmtB like domains"/>
    <property type="match status" value="1"/>
</dbReference>
<dbReference type="InterPro" id="IPR004358">
    <property type="entry name" value="Sig_transdc_His_kin-like_C"/>
</dbReference>
<feature type="transmembrane region" description="Helical" evidence="16">
    <location>
        <begin position="164"/>
        <end position="185"/>
    </location>
</feature>
<dbReference type="InterPro" id="IPR001905">
    <property type="entry name" value="Ammonium_transpt"/>
</dbReference>
<dbReference type="FunFam" id="1.10.287.130:FF:000038">
    <property type="entry name" value="Sensory transduction histidine kinase"/>
    <property type="match status" value="1"/>
</dbReference>
<dbReference type="SMART" id="SM00388">
    <property type="entry name" value="HisKA"/>
    <property type="match status" value="1"/>
</dbReference>
<dbReference type="GO" id="GO:0008519">
    <property type="term" value="F:ammonium channel activity"/>
    <property type="evidence" value="ECO:0007669"/>
    <property type="project" value="InterPro"/>
</dbReference>
<evidence type="ECO:0000256" key="9">
    <source>
        <dbReference type="ARBA" id="ARBA00022741"/>
    </source>
</evidence>
<dbReference type="InterPro" id="IPR029020">
    <property type="entry name" value="Ammonium/urea_transptr"/>
</dbReference>
<proteinExistence type="inferred from homology"/>
<dbReference type="GO" id="GO:0005886">
    <property type="term" value="C:plasma membrane"/>
    <property type="evidence" value="ECO:0007669"/>
    <property type="project" value="UniProtKB-SubCell"/>
</dbReference>
<dbReference type="SUPFAM" id="SSF55874">
    <property type="entry name" value="ATPase domain of HSP90 chaperone/DNA topoisomerase II/histidine kinase"/>
    <property type="match status" value="1"/>
</dbReference>
<dbReference type="InterPro" id="IPR003661">
    <property type="entry name" value="HisK_dim/P_dom"/>
</dbReference>
<evidence type="ECO:0000256" key="10">
    <source>
        <dbReference type="ARBA" id="ARBA00022777"/>
    </source>
</evidence>
<keyword evidence="7" id="KW-0808">Transferase</keyword>
<keyword evidence="12 16" id="KW-1133">Transmembrane helix</keyword>
<evidence type="ECO:0000256" key="11">
    <source>
        <dbReference type="ARBA" id="ARBA00022840"/>
    </source>
</evidence>
<dbReference type="SUPFAM" id="SSF111352">
    <property type="entry name" value="Ammonium transporter"/>
    <property type="match status" value="1"/>
</dbReference>
<evidence type="ECO:0000256" key="6">
    <source>
        <dbReference type="ARBA" id="ARBA00022553"/>
    </source>
</evidence>
<dbReference type="InterPro" id="IPR003594">
    <property type="entry name" value="HATPase_dom"/>
</dbReference>
<keyword evidence="6" id="KW-0597">Phosphoprotein</keyword>
<comment type="similarity">
    <text evidence="3 16">Belongs to the ammonia transporter channel (TC 1.A.11.2) family.</text>
</comment>
<evidence type="ECO:0000256" key="3">
    <source>
        <dbReference type="ARBA" id="ARBA00005887"/>
    </source>
</evidence>
<feature type="transmembrane region" description="Helical" evidence="16">
    <location>
        <begin position="121"/>
        <end position="144"/>
    </location>
</feature>
<dbReference type="Proteomes" id="UP000034954">
    <property type="component" value="Unassembled WGS sequence"/>
</dbReference>
<evidence type="ECO:0000256" key="14">
    <source>
        <dbReference type="ARBA" id="ARBA00023136"/>
    </source>
</evidence>
<dbReference type="SUPFAM" id="SSF47384">
    <property type="entry name" value="Homodimeric domain of signal transducing histidine kinase"/>
    <property type="match status" value="1"/>
</dbReference>
<evidence type="ECO:0000256" key="13">
    <source>
        <dbReference type="ARBA" id="ARBA00023012"/>
    </source>
</evidence>
<feature type="transmembrane region" description="Helical" evidence="16">
    <location>
        <begin position="206"/>
        <end position="223"/>
    </location>
</feature>
<comment type="caution">
    <text evidence="18">The sequence shown here is derived from an EMBL/GenBank/DDBJ whole genome shotgun (WGS) entry which is preliminary data.</text>
</comment>
<dbReference type="InterPro" id="IPR005467">
    <property type="entry name" value="His_kinase_dom"/>
</dbReference>
<keyword evidence="14 16" id="KW-0472">Membrane</keyword>
<dbReference type="Pfam" id="PF00512">
    <property type="entry name" value="HisKA"/>
    <property type="match status" value="1"/>
</dbReference>
<keyword evidence="10" id="KW-0418">Kinase</keyword>
<evidence type="ECO:0000256" key="8">
    <source>
        <dbReference type="ARBA" id="ARBA00022692"/>
    </source>
</evidence>
<evidence type="ECO:0000256" key="7">
    <source>
        <dbReference type="ARBA" id="ARBA00022679"/>
    </source>
</evidence>
<keyword evidence="8 16" id="KW-0812">Transmembrane</keyword>
<feature type="transmembrane region" description="Helical" evidence="16">
    <location>
        <begin position="235"/>
        <end position="257"/>
    </location>
</feature>
<keyword evidence="5" id="KW-1003">Cell membrane</keyword>
<keyword evidence="13" id="KW-0902">Two-component regulatory system</keyword>
<name>A0A0M2UVR7_9BACT</name>
<feature type="transmembrane region" description="Helical" evidence="16">
    <location>
        <begin position="293"/>
        <end position="310"/>
    </location>
</feature>
<dbReference type="CDD" id="cd16922">
    <property type="entry name" value="HATPase_EvgS-ArcB-TorS-like"/>
    <property type="match status" value="1"/>
</dbReference>
<feature type="transmembrane region" description="Helical" evidence="16">
    <location>
        <begin position="361"/>
        <end position="382"/>
    </location>
</feature>
<dbReference type="GO" id="GO:0000155">
    <property type="term" value="F:phosphorelay sensor kinase activity"/>
    <property type="evidence" value="ECO:0007669"/>
    <property type="project" value="InterPro"/>
</dbReference>
<dbReference type="AlphaFoldDB" id="A0A0M2UVR7"/>
<feature type="transmembrane region" description="Helical" evidence="16">
    <location>
        <begin position="48"/>
        <end position="72"/>
    </location>
</feature>
<dbReference type="Pfam" id="PF02518">
    <property type="entry name" value="HATPase_c"/>
    <property type="match status" value="1"/>
</dbReference>
<accession>A0A0M2UVR7</accession>
<feature type="transmembrane region" description="Helical" evidence="16">
    <location>
        <begin position="269"/>
        <end position="287"/>
    </location>
</feature>
<dbReference type="Gene3D" id="1.10.287.130">
    <property type="match status" value="1"/>
</dbReference>
<dbReference type="CDD" id="cd00082">
    <property type="entry name" value="HisKA"/>
    <property type="match status" value="1"/>
</dbReference>
<dbReference type="Pfam" id="PF00909">
    <property type="entry name" value="Ammonium_transp"/>
    <property type="match status" value="1"/>
</dbReference>
<keyword evidence="15 16" id="KW-0924">Ammonia transport</keyword>